<accession>A0A2U8W8C0</accession>
<dbReference type="EMBL" id="CP029550">
    <property type="protein sequence ID" value="AWN41556.1"/>
    <property type="molecule type" value="Genomic_DNA"/>
</dbReference>
<dbReference type="InterPro" id="IPR036614">
    <property type="entry name" value="RusA-like_sf"/>
</dbReference>
<organism evidence="1 2">
    <name type="scientific">Methylobacterium durans</name>
    <dbReference type="NCBI Taxonomy" id="2202825"/>
    <lineage>
        <taxon>Bacteria</taxon>
        <taxon>Pseudomonadati</taxon>
        <taxon>Pseudomonadota</taxon>
        <taxon>Alphaproteobacteria</taxon>
        <taxon>Hyphomicrobiales</taxon>
        <taxon>Methylobacteriaceae</taxon>
        <taxon>Methylobacterium</taxon>
    </lineage>
</organism>
<dbReference type="GO" id="GO:0006310">
    <property type="term" value="P:DNA recombination"/>
    <property type="evidence" value="ECO:0007669"/>
    <property type="project" value="InterPro"/>
</dbReference>
<dbReference type="AlphaFoldDB" id="A0A2U8W8C0"/>
<reference evidence="2" key="1">
    <citation type="submission" date="2018-05" db="EMBL/GenBank/DDBJ databases">
        <title>Complete Genome Sequence of Methylobacterium sp. 17SD2-17.</title>
        <authorList>
            <person name="Srinivasan S."/>
        </authorList>
    </citation>
    <scope>NUCLEOTIDE SEQUENCE [LARGE SCALE GENOMIC DNA]</scope>
    <source>
        <strain evidence="2">17SD2-17</strain>
    </source>
</reference>
<dbReference type="InterPro" id="IPR008822">
    <property type="entry name" value="Endonuclease_RusA-like"/>
</dbReference>
<dbReference type="OrthoDB" id="959793at2"/>
<dbReference type="GO" id="GO:0000287">
    <property type="term" value="F:magnesium ion binding"/>
    <property type="evidence" value="ECO:0007669"/>
    <property type="project" value="InterPro"/>
</dbReference>
<dbReference type="Gene3D" id="3.30.1330.70">
    <property type="entry name" value="Holliday junction resolvase RusA"/>
    <property type="match status" value="1"/>
</dbReference>
<sequence>MNQPSSVREGPRCVSGALTADTLYPFELVLEGTPISLQGSSASKERWKAAVRSRGQARAYETDEIGFLYECPAAITIYYFPTDPMVGDVDNIVKPIMDALINVGYKDDNFVESVHVQKFEPGIEWVFEDPSEQLAQALDLDPPVVYIRVIDDMSWRKAK</sequence>
<proteinExistence type="predicted"/>
<protein>
    <submittedName>
        <fullName evidence="1">Uncharacterized protein</fullName>
    </submittedName>
</protein>
<evidence type="ECO:0000313" key="2">
    <source>
        <dbReference type="Proteomes" id="UP000245926"/>
    </source>
</evidence>
<name>A0A2U8W8C0_9HYPH</name>
<dbReference type="Pfam" id="PF05866">
    <property type="entry name" value="RusA"/>
    <property type="match status" value="1"/>
</dbReference>
<evidence type="ECO:0000313" key="1">
    <source>
        <dbReference type="EMBL" id="AWN41556.1"/>
    </source>
</evidence>
<dbReference type="KEGG" id="mets:DK389_14855"/>
<dbReference type="SUPFAM" id="SSF103084">
    <property type="entry name" value="Holliday junction resolvase RusA"/>
    <property type="match status" value="1"/>
</dbReference>
<keyword evidence="2" id="KW-1185">Reference proteome</keyword>
<gene>
    <name evidence="1" type="ORF">DK389_14855</name>
</gene>
<dbReference type="RefSeq" id="WP_109890685.1">
    <property type="nucleotide sequence ID" value="NZ_CP029550.1"/>
</dbReference>
<dbReference type="GO" id="GO:0006281">
    <property type="term" value="P:DNA repair"/>
    <property type="evidence" value="ECO:0007669"/>
    <property type="project" value="InterPro"/>
</dbReference>
<dbReference type="Proteomes" id="UP000245926">
    <property type="component" value="Chromosome"/>
</dbReference>